<comment type="caution">
    <text evidence="10">The sequence shown here is derived from an EMBL/GenBank/DDBJ whole genome shotgun (WGS) entry which is preliminary data.</text>
</comment>
<dbReference type="InterPro" id="IPR036390">
    <property type="entry name" value="WH_DNA-bd_sf"/>
</dbReference>
<evidence type="ECO:0000256" key="1">
    <source>
        <dbReference type="ARBA" id="ARBA00004123"/>
    </source>
</evidence>
<dbReference type="EMBL" id="JACGWJ010000028">
    <property type="protein sequence ID" value="KAL0306791.1"/>
    <property type="molecule type" value="Genomic_DNA"/>
</dbReference>
<dbReference type="InterPro" id="IPR023093">
    <property type="entry name" value="ScpA-like_C"/>
</dbReference>
<evidence type="ECO:0000256" key="6">
    <source>
        <dbReference type="ARBA" id="ARBA00064543"/>
    </source>
</evidence>
<protein>
    <submittedName>
        <fullName evidence="10">Sister chromatid cohesion 1 protein 3</fullName>
    </submittedName>
</protein>
<evidence type="ECO:0000256" key="5">
    <source>
        <dbReference type="ARBA" id="ARBA00023242"/>
    </source>
</evidence>
<evidence type="ECO:0000256" key="3">
    <source>
        <dbReference type="ARBA" id="ARBA00022776"/>
    </source>
</evidence>
<accession>A0AAW2KLE3</accession>
<dbReference type="GO" id="GO:0007062">
    <property type="term" value="P:sister chromatid cohesion"/>
    <property type="evidence" value="ECO:0007669"/>
    <property type="project" value="InterPro"/>
</dbReference>
<dbReference type="GO" id="GO:0003682">
    <property type="term" value="F:chromatin binding"/>
    <property type="evidence" value="ECO:0007669"/>
    <property type="project" value="TreeGrafter"/>
</dbReference>
<organism evidence="10">
    <name type="scientific">Sesamum radiatum</name>
    <name type="common">Black benniseed</name>
    <dbReference type="NCBI Taxonomy" id="300843"/>
    <lineage>
        <taxon>Eukaryota</taxon>
        <taxon>Viridiplantae</taxon>
        <taxon>Streptophyta</taxon>
        <taxon>Embryophyta</taxon>
        <taxon>Tracheophyta</taxon>
        <taxon>Spermatophyta</taxon>
        <taxon>Magnoliopsida</taxon>
        <taxon>eudicotyledons</taxon>
        <taxon>Gunneridae</taxon>
        <taxon>Pentapetalae</taxon>
        <taxon>asterids</taxon>
        <taxon>lamiids</taxon>
        <taxon>Lamiales</taxon>
        <taxon>Pedaliaceae</taxon>
        <taxon>Sesamum</taxon>
    </lineage>
</organism>
<feature type="domain" description="Rad21/Rec8-like protein N-terminal" evidence="9">
    <location>
        <begin position="3"/>
        <end position="46"/>
    </location>
</feature>
<dbReference type="InterPro" id="IPR039781">
    <property type="entry name" value="Rad21/Rec8-like"/>
</dbReference>
<evidence type="ECO:0000256" key="7">
    <source>
        <dbReference type="SAM" id="MobiDB-lite"/>
    </source>
</evidence>
<evidence type="ECO:0000256" key="2">
    <source>
        <dbReference type="ARBA" id="ARBA00009870"/>
    </source>
</evidence>
<feature type="compositionally biased region" description="Basic and acidic residues" evidence="7">
    <location>
        <begin position="365"/>
        <end position="377"/>
    </location>
</feature>
<keyword evidence="4" id="KW-0159">Chromosome partition</keyword>
<feature type="domain" description="Rad21/Rec8-like protein C-terminal eukaryotic" evidence="8">
    <location>
        <begin position="567"/>
        <end position="616"/>
    </location>
</feature>
<reference evidence="10" key="1">
    <citation type="submission" date="2020-06" db="EMBL/GenBank/DDBJ databases">
        <authorList>
            <person name="Li T."/>
            <person name="Hu X."/>
            <person name="Zhang T."/>
            <person name="Song X."/>
            <person name="Zhang H."/>
            <person name="Dai N."/>
            <person name="Sheng W."/>
            <person name="Hou X."/>
            <person name="Wei L."/>
        </authorList>
    </citation>
    <scope>NUCLEOTIDE SEQUENCE</scope>
    <source>
        <strain evidence="10">G02</strain>
        <tissue evidence="10">Leaf</tissue>
    </source>
</reference>
<feature type="region of interest" description="Disordered" evidence="7">
    <location>
        <begin position="441"/>
        <end position="461"/>
    </location>
</feature>
<feature type="region of interest" description="Disordered" evidence="7">
    <location>
        <begin position="365"/>
        <end position="387"/>
    </location>
</feature>
<keyword evidence="3" id="KW-0498">Mitosis</keyword>
<feature type="region of interest" description="Disordered" evidence="7">
    <location>
        <begin position="170"/>
        <end position="195"/>
    </location>
</feature>
<dbReference type="PANTHER" id="PTHR12585:SF55">
    <property type="entry name" value="SISTER CHROMATID COHESION 1 PROTEIN 3"/>
    <property type="match status" value="1"/>
</dbReference>
<keyword evidence="3" id="KW-0131">Cell cycle</keyword>
<dbReference type="AlphaFoldDB" id="A0AAW2KLE3"/>
<keyword evidence="3" id="KW-0132">Cell division</keyword>
<proteinExistence type="inferred from homology"/>
<dbReference type="Pfam" id="PF04824">
    <property type="entry name" value="Rad21_Rec8"/>
    <property type="match status" value="1"/>
</dbReference>
<evidence type="ECO:0000313" key="10">
    <source>
        <dbReference type="EMBL" id="KAL0306791.1"/>
    </source>
</evidence>
<evidence type="ECO:0000259" key="8">
    <source>
        <dbReference type="Pfam" id="PF04824"/>
    </source>
</evidence>
<dbReference type="GO" id="GO:0007059">
    <property type="term" value="P:chromosome segregation"/>
    <property type="evidence" value="ECO:0007669"/>
    <property type="project" value="UniProtKB-KW"/>
</dbReference>
<dbReference type="SUPFAM" id="SSF46785">
    <property type="entry name" value="Winged helix' DNA-binding domain"/>
    <property type="match status" value="1"/>
</dbReference>
<dbReference type="InterPro" id="IPR006910">
    <property type="entry name" value="Rad21_Rec8_N"/>
</dbReference>
<dbReference type="PANTHER" id="PTHR12585">
    <property type="entry name" value="SCC1 / RAD21 FAMILY MEMBER"/>
    <property type="match status" value="1"/>
</dbReference>
<evidence type="ECO:0000256" key="4">
    <source>
        <dbReference type="ARBA" id="ARBA00022829"/>
    </source>
</evidence>
<dbReference type="FunFam" id="1.10.10.580:FF:000002">
    <property type="entry name" value="Sister chromatid cohesion 1 protein 4"/>
    <property type="match status" value="1"/>
</dbReference>
<comment type="similarity">
    <text evidence="2">Belongs to the rad21 family.</text>
</comment>
<dbReference type="GO" id="GO:0008278">
    <property type="term" value="C:cohesin complex"/>
    <property type="evidence" value="ECO:0007669"/>
    <property type="project" value="InterPro"/>
</dbReference>
<gene>
    <name evidence="10" type="ORF">Sradi_6096400</name>
</gene>
<keyword evidence="5" id="KW-0539">Nucleus</keyword>
<comment type="subunit">
    <text evidence="6">Component of the cohesin complex.</text>
</comment>
<dbReference type="Gene3D" id="1.10.10.580">
    <property type="entry name" value="Structural maintenance of chromosome 1. Chain E"/>
    <property type="match status" value="1"/>
</dbReference>
<dbReference type="Pfam" id="PF04825">
    <property type="entry name" value="Rad21_Rec8_N"/>
    <property type="match status" value="1"/>
</dbReference>
<evidence type="ECO:0000259" key="9">
    <source>
        <dbReference type="Pfam" id="PF04825"/>
    </source>
</evidence>
<dbReference type="InterPro" id="IPR006909">
    <property type="entry name" value="Rad21/Rec8_C_eu"/>
</dbReference>
<sequence length="623" mass="69590">MYPDVPISQRTSANLLLGAARVFSKQVDYVLEDAQNAIKRVNANLHDDATHAPFHAITLPEKFELDSLELDDYDKDSYVFAEDLLTFSLLAIEGTWINPGVHVFRCEDSHLKSKEDITLSEQIPTGENQYIVIRVDEHDFMASSFIEDNSGSGPMPMEEDIPPPVEVDAAAGSEYPPPNQLGANDGNIGNGTTPQDLPSIEIMRDAKHGFDFKNSPILPDRADPDKFLEEQINTDNVTYSPVTERVLLPDDRFSSPQNHEEQHSLRHLDSPMLFDLCRQFPEMEIQPTPRVARPIARHTKRKQYFDKSPVLSNKRVKKALGDASNTCRSRRNCPLSSLAIFTQNMSYHYSAGCCPVLSSLYDDHPNATEKMPQETRVDLPPAPSRDFDRETEVLRNNEGASVDRFMPSFSTAVPSPHGRSCFTPVNSNLGLQSKRLKTTEGDGVLPTADLGTSPRNLDSEMRTPDTFYQKSLLAEHTTLPGIPKLVSSVQSINKTRVFHRPDSKTGCMSSFPCVLIGSQGIPEFSIFSNNQGTVERLERPSRTRTLAQYLKEVTPTSGNSEESSGYLNLSKILEGKSRKICARMFNETLNLKANGFIDVHQENPYDDIRLKLIPKLSKGQFSG</sequence>
<dbReference type="GO" id="GO:0005634">
    <property type="term" value="C:nucleus"/>
    <property type="evidence" value="ECO:0007669"/>
    <property type="project" value="UniProtKB-SubCell"/>
</dbReference>
<name>A0AAW2KLE3_SESRA</name>
<reference evidence="10" key="2">
    <citation type="journal article" date="2024" name="Plant">
        <title>Genomic evolution and insights into agronomic trait innovations of Sesamum species.</title>
        <authorList>
            <person name="Miao H."/>
            <person name="Wang L."/>
            <person name="Qu L."/>
            <person name="Liu H."/>
            <person name="Sun Y."/>
            <person name="Le M."/>
            <person name="Wang Q."/>
            <person name="Wei S."/>
            <person name="Zheng Y."/>
            <person name="Lin W."/>
            <person name="Duan Y."/>
            <person name="Cao H."/>
            <person name="Xiong S."/>
            <person name="Wang X."/>
            <person name="Wei L."/>
            <person name="Li C."/>
            <person name="Ma Q."/>
            <person name="Ju M."/>
            <person name="Zhao R."/>
            <person name="Li G."/>
            <person name="Mu C."/>
            <person name="Tian Q."/>
            <person name="Mei H."/>
            <person name="Zhang T."/>
            <person name="Gao T."/>
            <person name="Zhang H."/>
        </authorList>
    </citation>
    <scope>NUCLEOTIDE SEQUENCE</scope>
    <source>
        <strain evidence="10">G02</strain>
    </source>
</reference>
<dbReference type="GO" id="GO:1990414">
    <property type="term" value="P:replication-born double-strand break repair via sister chromatid exchange"/>
    <property type="evidence" value="ECO:0007669"/>
    <property type="project" value="TreeGrafter"/>
</dbReference>
<comment type="subcellular location">
    <subcellularLocation>
        <location evidence="1">Nucleus</location>
    </subcellularLocation>
</comment>